<evidence type="ECO:0000313" key="1">
    <source>
        <dbReference type="EMBL" id="RNF35923.1"/>
    </source>
</evidence>
<comment type="caution">
    <text evidence="1">The sequence shown here is derived from an EMBL/GenBank/DDBJ whole genome shotgun (WGS) entry which is preliminary data.</text>
</comment>
<accession>A0A422R1F4</accession>
<dbReference type="PANTHER" id="PTHR35566">
    <property type="entry name" value="BLR3599 PROTEIN"/>
    <property type="match status" value="1"/>
</dbReference>
<dbReference type="OrthoDB" id="9775333at2"/>
<reference evidence="1" key="1">
    <citation type="submission" date="2018-05" db="EMBL/GenBank/DDBJ databases">
        <title>Reclassification of Methylarcula marina and Methylarcula terricola as Paracoccus methylarcula sp.nov., comb.nov. and Paracoccus terricola comb.nov.</title>
        <authorList>
            <person name="Shmareva M.N."/>
            <person name="Doronina N.V."/>
            <person name="Vasilenko O.V."/>
            <person name="Tarlachkov S.V."/>
            <person name="Trotsenko Y.A."/>
        </authorList>
    </citation>
    <scope>NUCLEOTIDE SEQUENCE [LARGE SCALE GENOMIC DNA]</scope>
    <source>
        <strain evidence="1">VKM B-2159</strain>
    </source>
</reference>
<dbReference type="AlphaFoldDB" id="A0A422R1F4"/>
<proteinExistence type="predicted"/>
<name>A0A422R1F4_9RHOB</name>
<sequence length="444" mass="48014">MTDRNKVVWSEGLYLRTQHLQQQDRHLGWLVRQALRATPLQSFGFVALELDGAALDAGQVALSVADGVMPDGTVFSASASCLPIEPLPVTSKTEAGLIHLAVPSETTGGAEIDPAHAEPSGMRYRGDYITIRDAIAAGAEPTEIEVARLAPKLLLPGQETRGYTTLPLARLTGLTSEGAVALDDGFLAPSPNISAVPWYGQFLKELVTGIDRIADAHGSMVLGGAGASMENLLILELANRARPRLAHLMAQNDCHPSELLCELAGLAGQMATYGASSRRMTELPIYDHADPQAAFTTLADTLRSLMLSLRHVEPKSRALRVSHHSENIWTVRIDNPEILKSNRIVLRIGGDMSEAMLRKIFVDQATVGAAGDFDKLWKSKLPGIPLKPLNSQPREIPYDGDRLCLELDRASEHYAALSDAPGFVLGVAGKLEREPEIDCYAVNR</sequence>
<keyword evidence="2" id="KW-1185">Reference proteome</keyword>
<dbReference type="EMBL" id="PXNQ02000001">
    <property type="protein sequence ID" value="RNF35923.1"/>
    <property type="molecule type" value="Genomic_DNA"/>
</dbReference>
<organism evidence="1 2">
    <name type="scientific">Paracoccus methylarcula</name>
    <dbReference type="NCBI Taxonomy" id="72022"/>
    <lineage>
        <taxon>Bacteria</taxon>
        <taxon>Pseudomonadati</taxon>
        <taxon>Pseudomonadota</taxon>
        <taxon>Alphaproteobacteria</taxon>
        <taxon>Rhodobacterales</taxon>
        <taxon>Paracoccaceae</taxon>
        <taxon>Paracoccus</taxon>
    </lineage>
</organism>
<evidence type="ECO:0000313" key="2">
    <source>
        <dbReference type="Proteomes" id="UP000238137"/>
    </source>
</evidence>
<dbReference type="Pfam" id="PF05936">
    <property type="entry name" value="T6SS_VasE"/>
    <property type="match status" value="1"/>
</dbReference>
<dbReference type="NCBIfam" id="TIGR03353">
    <property type="entry name" value="VI_chp_4"/>
    <property type="match status" value="1"/>
</dbReference>
<dbReference type="RefSeq" id="WP_106689326.1">
    <property type="nucleotide sequence ID" value="NZ_PXNQ02000001.1"/>
</dbReference>
<gene>
    <name evidence="1" type="primary">tssK</name>
    <name evidence="1" type="ORF">A7A09_000425</name>
</gene>
<dbReference type="InterPro" id="IPR010263">
    <property type="entry name" value="T6SS_TssK"/>
</dbReference>
<dbReference type="Proteomes" id="UP000238137">
    <property type="component" value="Unassembled WGS sequence"/>
</dbReference>
<protein>
    <submittedName>
        <fullName evidence="1">Type VI secretion system baseplate subunit TssK</fullName>
    </submittedName>
</protein>
<dbReference type="PANTHER" id="PTHR35566:SF1">
    <property type="entry name" value="TYPE VI SECRETION SYSTEM BASEPLATE COMPONENT TSSK1"/>
    <property type="match status" value="1"/>
</dbReference>